<keyword evidence="1" id="KW-0808">Transferase</keyword>
<dbReference type="Proteomes" id="UP000244523">
    <property type="component" value="Unassembled WGS sequence"/>
</dbReference>
<name>A0A2T6KN33_9RHOB</name>
<evidence type="ECO:0000313" key="2">
    <source>
        <dbReference type="Proteomes" id="UP000244523"/>
    </source>
</evidence>
<dbReference type="OrthoDB" id="8549922at2"/>
<sequence length="746" mass="81951">MDHFDIVHAADPRFRGGTASALRTEIVAAHRWGLKSALLPYHGMKERPCYGFAPRVQAAVAALDFPMLSYDAQATCEILLAHHPFVFQNLPLQRPRLQPRKVVAVLHHPPLDGRHHPQYDTEKLIAALEASYCAPVFLAPVGPIVRQQLLEIGVSAERIVRHDFLNIVDETEWPARTRPAPVDQVVIGRHSRKDPLKWPDDATDCQAAYPVADNITIRILGEAYLPQGMEWPRNMYVQEFTETGVADFLAGLDFYVYFHSSRWVEAFGLAIAEAMASGLVVILPPRFRQLFGDGAVYAHPDEVMSVIDRFRAQPDDYRRQSLAARRIVHTHYAIKSYGKRMQELAEDIGARLPYPLRLKSVDTPPPAVTTQAKMPAGPARTRVLMVASNGIGLGHVTRLMAIAKHLPDWIEPVFLTLSLATSIVRKAGYSADYIPSFGKSGVTESSWNDVFALELLAALDATGAQGVVFDSNHPFPGLMTVLNKRTDLSWVWVRRGLWQPHHKLDPGIEKSFDLVLEPGEMARDHDHGPTAQLRGALRVGPVLLVEPGEALDREAAAAALDLDPKRCNVAVQLGSRQNMDFAQLRAQIANSLLQQDVSAIEIVNPLAKKDDGMGLPQRQIYPLARYGSAIDLLITTAGYNGFHESVYGGIPTLFVPNEAPEMDHQHVRAHFAAVSGLAACIRNSDAPRLDATLGPCLTADFRAQVKAAAGDLPYESGGRQAAVAIAEQLASVRTNRPLGLALARSG</sequence>
<reference evidence="1 2" key="1">
    <citation type="submission" date="2018-04" db="EMBL/GenBank/DDBJ databases">
        <title>Genomic Encyclopedia of Archaeal and Bacterial Type Strains, Phase II (KMG-II): from individual species to whole genera.</title>
        <authorList>
            <person name="Goeker M."/>
        </authorList>
    </citation>
    <scope>NUCLEOTIDE SEQUENCE [LARGE SCALE GENOMIC DNA]</scope>
    <source>
        <strain evidence="1 2">DSM 29955</strain>
    </source>
</reference>
<organism evidence="1 2">
    <name type="scientific">Yoonia sediminilitoris</name>
    <dbReference type="NCBI Taxonomy" id="1286148"/>
    <lineage>
        <taxon>Bacteria</taxon>
        <taxon>Pseudomonadati</taxon>
        <taxon>Pseudomonadota</taxon>
        <taxon>Alphaproteobacteria</taxon>
        <taxon>Rhodobacterales</taxon>
        <taxon>Paracoccaceae</taxon>
        <taxon>Yoonia</taxon>
    </lineage>
</organism>
<protein>
    <submittedName>
        <fullName evidence="1">Glycosyltransferase involved in cell wall biosynthesis</fullName>
    </submittedName>
</protein>
<keyword evidence="2" id="KW-1185">Reference proteome</keyword>
<dbReference type="Gene3D" id="3.40.50.2000">
    <property type="entry name" value="Glycogen Phosphorylase B"/>
    <property type="match status" value="2"/>
</dbReference>
<comment type="caution">
    <text evidence="1">The sequence shown here is derived from an EMBL/GenBank/DDBJ whole genome shotgun (WGS) entry which is preliminary data.</text>
</comment>
<gene>
    <name evidence="1" type="ORF">C8N45_102586</name>
</gene>
<dbReference type="EMBL" id="QBUD01000002">
    <property type="protein sequence ID" value="PUB17574.1"/>
    <property type="molecule type" value="Genomic_DNA"/>
</dbReference>
<dbReference type="GO" id="GO:0016740">
    <property type="term" value="F:transferase activity"/>
    <property type="evidence" value="ECO:0007669"/>
    <property type="project" value="UniProtKB-KW"/>
</dbReference>
<dbReference type="SUPFAM" id="SSF53756">
    <property type="entry name" value="UDP-Glycosyltransferase/glycogen phosphorylase"/>
    <property type="match status" value="2"/>
</dbReference>
<dbReference type="RefSeq" id="WP_108385680.1">
    <property type="nucleotide sequence ID" value="NZ_QBUD01000002.1"/>
</dbReference>
<evidence type="ECO:0000313" key="1">
    <source>
        <dbReference type="EMBL" id="PUB17574.1"/>
    </source>
</evidence>
<accession>A0A2T6KN33</accession>
<proteinExistence type="predicted"/>
<dbReference type="AlphaFoldDB" id="A0A2T6KN33"/>